<organism evidence="1 2">
    <name type="scientific">Christensenella hongkongensis</name>
    <dbReference type="NCBI Taxonomy" id="270498"/>
    <lineage>
        <taxon>Bacteria</taxon>
        <taxon>Bacillati</taxon>
        <taxon>Bacillota</taxon>
        <taxon>Clostridia</taxon>
        <taxon>Christensenellales</taxon>
        <taxon>Christensenellaceae</taxon>
        <taxon>Christensenella</taxon>
    </lineage>
</organism>
<name>A0A0M2NI97_9FIRM</name>
<reference evidence="1 2" key="1">
    <citation type="submission" date="2015-04" db="EMBL/GenBank/DDBJ databases">
        <title>Draft genome sequence of bacteremic isolate Catabacter hongkongensis type strain HKU16T.</title>
        <authorList>
            <person name="Lau S.K."/>
            <person name="Teng J.L."/>
            <person name="Huang Y."/>
            <person name="Curreem S.O."/>
            <person name="Tsui S.K."/>
            <person name="Woo P.C."/>
        </authorList>
    </citation>
    <scope>NUCLEOTIDE SEQUENCE [LARGE SCALE GENOMIC DNA]</scope>
    <source>
        <strain evidence="1 2">HKU16</strain>
    </source>
</reference>
<proteinExistence type="predicted"/>
<dbReference type="AlphaFoldDB" id="A0A0M2NI97"/>
<protein>
    <submittedName>
        <fullName evidence="1">Uncharacterized protein</fullName>
    </submittedName>
</protein>
<sequence>MPLDEKVEIYKMMIRKIVLKGLAEAERGDSVSFETVKAEMKKRCGF</sequence>
<gene>
    <name evidence="1" type="ORF">CHK_0581</name>
</gene>
<dbReference type="EMBL" id="LAYJ01000053">
    <property type="protein sequence ID" value="KKI51898.1"/>
    <property type="molecule type" value="Genomic_DNA"/>
</dbReference>
<comment type="caution">
    <text evidence="1">The sequence shown here is derived from an EMBL/GenBank/DDBJ whole genome shotgun (WGS) entry which is preliminary data.</text>
</comment>
<dbReference type="Proteomes" id="UP000034076">
    <property type="component" value="Unassembled WGS sequence"/>
</dbReference>
<keyword evidence="2" id="KW-1185">Reference proteome</keyword>
<evidence type="ECO:0000313" key="2">
    <source>
        <dbReference type="Proteomes" id="UP000034076"/>
    </source>
</evidence>
<accession>A0A0M2NI97</accession>
<dbReference type="STRING" id="270498.CHK_0581"/>
<dbReference type="RefSeq" id="WP_160295578.1">
    <property type="nucleotide sequence ID" value="NZ_LAYJ01000053.1"/>
</dbReference>
<evidence type="ECO:0000313" key="1">
    <source>
        <dbReference type="EMBL" id="KKI51898.1"/>
    </source>
</evidence>